<dbReference type="InterPro" id="IPR029063">
    <property type="entry name" value="SAM-dependent_MTases_sf"/>
</dbReference>
<keyword evidence="3" id="KW-0175">Coiled coil</keyword>
<reference evidence="4 5" key="1">
    <citation type="submission" date="2023-07" db="EMBL/GenBank/DDBJ databases">
        <title>Sorghum-associated microbial communities from plants grown in Nebraska, USA.</title>
        <authorList>
            <person name="Schachtman D."/>
        </authorList>
    </citation>
    <scope>NUCLEOTIDE SEQUENCE [LARGE SCALE GENOMIC DNA]</scope>
    <source>
        <strain evidence="4 5">BE198</strain>
    </source>
</reference>
<dbReference type="PANTHER" id="PTHR40048:SF1">
    <property type="entry name" value="RHAMNOSYL O-METHYLTRANSFERASE"/>
    <property type="match status" value="1"/>
</dbReference>
<comment type="caution">
    <text evidence="4">The sequence shown here is derived from an EMBL/GenBank/DDBJ whole genome shotgun (WGS) entry which is preliminary data.</text>
</comment>
<accession>A0ABU1WC98</accession>
<proteinExistence type="predicted"/>
<keyword evidence="1" id="KW-0489">Methyltransferase</keyword>
<keyword evidence="2" id="KW-0808">Transferase</keyword>
<evidence type="ECO:0000313" key="4">
    <source>
        <dbReference type="EMBL" id="MDR7135223.1"/>
    </source>
</evidence>
<dbReference type="Pfam" id="PF13578">
    <property type="entry name" value="Methyltransf_24"/>
    <property type="match status" value="1"/>
</dbReference>
<gene>
    <name evidence="4" type="ORF">J2X06_002432</name>
</gene>
<dbReference type="RefSeq" id="WP_310062752.1">
    <property type="nucleotide sequence ID" value="NZ_JAVDVY010000002.1"/>
</dbReference>
<sequence>MNQFQLNKTMFMRPRHLPPSAWTGHLPFAGWIIEEHKPQVFVELGTHCGTSFLGFCQAVKENDLATKCFAVDTWEGDEHAGTYGNEIYDQLRGMHDPHYVGFSQLLRMTFDDALAYFSDGSVDLLHIDGLHTYEAVRHDFDTWRPKLSDKGIVLFHDTMVKERNFGVWKLWEELTQQYPSFEFQHAHGLGVLLVGERIPESVLELAHRSDPTDKAVALRLFESLAARIDQFAREDDAVVERVVDEQLRQSLEDQLATAQAMLAEANSQLGRADAYARMQMAQMDHVSHELAQRNVELAELHQHLAQLTSQDDEARPEGGGEGARRILEKQLAELQAMYANANNQLGQADAYAKTQLARTEQLANELAQRISELHSAQERLENCNRELLASRADAARLEVHLAARAEGAPGDGSHRLLERQVEELQAMYANASNQLGQADAYAKTQSARTEQVTNELAQRISELHSAQEQLENCNRELLASRTETAQLRVHLASREGEAKSLADQAGQLNSTKSQLSELGLQLATIQGELAVLNQAVVSSTESSARLDEANRELETLRTRAADLSRELQVILGSRSWRWTAALRGFTKKEAGRHSDAEQGKG</sequence>
<protein>
    <submittedName>
        <fullName evidence="4">Chromosome segregation ATPase</fullName>
    </submittedName>
</protein>
<dbReference type="PANTHER" id="PTHR40048">
    <property type="entry name" value="RHAMNOSYL O-METHYLTRANSFERASE"/>
    <property type="match status" value="1"/>
</dbReference>
<dbReference type="Proteomes" id="UP001251524">
    <property type="component" value="Unassembled WGS sequence"/>
</dbReference>
<name>A0ABU1WC98_9GAMM</name>
<evidence type="ECO:0000256" key="1">
    <source>
        <dbReference type="ARBA" id="ARBA00022603"/>
    </source>
</evidence>
<feature type="coiled-coil region" evidence="3">
    <location>
        <begin position="324"/>
        <end position="483"/>
    </location>
</feature>
<feature type="coiled-coil region" evidence="3">
    <location>
        <begin position="539"/>
        <end position="566"/>
    </location>
</feature>
<evidence type="ECO:0000256" key="3">
    <source>
        <dbReference type="SAM" id="Coils"/>
    </source>
</evidence>
<evidence type="ECO:0000313" key="5">
    <source>
        <dbReference type="Proteomes" id="UP001251524"/>
    </source>
</evidence>
<dbReference type="SUPFAM" id="SSF53335">
    <property type="entry name" value="S-adenosyl-L-methionine-dependent methyltransferases"/>
    <property type="match status" value="1"/>
</dbReference>
<organism evidence="4 5">
    <name type="scientific">Lysobacter niastensis</name>
    <dbReference type="NCBI Taxonomy" id="380629"/>
    <lineage>
        <taxon>Bacteria</taxon>
        <taxon>Pseudomonadati</taxon>
        <taxon>Pseudomonadota</taxon>
        <taxon>Gammaproteobacteria</taxon>
        <taxon>Lysobacterales</taxon>
        <taxon>Lysobacteraceae</taxon>
        <taxon>Lysobacter</taxon>
    </lineage>
</organism>
<dbReference type="Gene3D" id="3.40.50.150">
    <property type="entry name" value="Vaccinia Virus protein VP39"/>
    <property type="match status" value="1"/>
</dbReference>
<dbReference type="EMBL" id="JAVDVY010000002">
    <property type="protein sequence ID" value="MDR7135223.1"/>
    <property type="molecule type" value="Genomic_DNA"/>
</dbReference>
<evidence type="ECO:0000256" key="2">
    <source>
        <dbReference type="ARBA" id="ARBA00022679"/>
    </source>
</evidence>
<keyword evidence="5" id="KW-1185">Reference proteome</keyword>